<evidence type="ECO:0000256" key="3">
    <source>
        <dbReference type="ARBA" id="ARBA00023002"/>
    </source>
</evidence>
<dbReference type="NCBIfam" id="TIGR01470">
    <property type="entry name" value="cysG_Nterm"/>
    <property type="match status" value="1"/>
</dbReference>
<dbReference type="Proteomes" id="UP000831537">
    <property type="component" value="Chromosome"/>
</dbReference>
<comment type="pathway">
    <text evidence="1">Porphyrin-containing compound metabolism; siroheme biosynthesis; sirohydrochlorin from precorrin-2: step 1/1.</text>
</comment>
<dbReference type="RefSeq" id="WP_244744335.1">
    <property type="nucleotide sequence ID" value="NZ_CP095071.1"/>
</dbReference>
<proteinExistence type="predicted"/>
<evidence type="ECO:0000259" key="7">
    <source>
        <dbReference type="Pfam" id="PF14824"/>
    </source>
</evidence>
<sequence length="204" mass="23761">MRQFSPLFVNLNNKKIVIIGGGQVALRRLKHLLPYYQKITVVSPSVTAELHQLIKRYQIDWLKEKCKFQHFQNADLIIIATNDEAINQYIVDHAPSHSWINASHRSEDGNVQFPITLTRGKLQIAISTGGASPILAKKIKHAIEQEIPDQYEQYVDFLYQARKLLKQQELTPQLKKQLLSQLIEDPIYDKKEQQTWLHKQRNRS</sequence>
<keyword evidence="4" id="KW-0520">NAD</keyword>
<comment type="catalytic activity">
    <reaction evidence="6">
        <text>precorrin-2 + NAD(+) = sirohydrochlorin + NADH + 2 H(+)</text>
        <dbReference type="Rhea" id="RHEA:15613"/>
        <dbReference type="ChEBI" id="CHEBI:15378"/>
        <dbReference type="ChEBI" id="CHEBI:57540"/>
        <dbReference type="ChEBI" id="CHEBI:57945"/>
        <dbReference type="ChEBI" id="CHEBI:58351"/>
        <dbReference type="ChEBI" id="CHEBI:58827"/>
        <dbReference type="EC" id="1.3.1.76"/>
    </reaction>
</comment>
<evidence type="ECO:0000256" key="4">
    <source>
        <dbReference type="ARBA" id="ARBA00023027"/>
    </source>
</evidence>
<reference evidence="8 9" key="1">
    <citation type="submission" date="2022-04" db="EMBL/GenBank/DDBJ databases">
        <title>Gracilibacillus sp. isolated from saltern.</title>
        <authorList>
            <person name="Won M."/>
            <person name="Lee C.-M."/>
            <person name="Woen H.-Y."/>
            <person name="Kwon S.-W."/>
        </authorList>
    </citation>
    <scope>NUCLEOTIDE SEQUENCE [LARGE SCALE GENOMIC DNA]</scope>
    <source>
        <strain evidence="8 9">SSPM10-3</strain>
    </source>
</reference>
<evidence type="ECO:0000256" key="1">
    <source>
        <dbReference type="ARBA" id="ARBA00005010"/>
    </source>
</evidence>
<dbReference type="InterPro" id="IPR006367">
    <property type="entry name" value="Sirohaem_synthase_N"/>
</dbReference>
<evidence type="ECO:0000313" key="8">
    <source>
        <dbReference type="EMBL" id="UOQ85382.1"/>
    </source>
</evidence>
<dbReference type="Gene3D" id="3.40.50.720">
    <property type="entry name" value="NAD(P)-binding Rossmann-like Domain"/>
    <property type="match status" value="1"/>
</dbReference>
<keyword evidence="5" id="KW-0627">Porphyrin biosynthesis</keyword>
<keyword evidence="9" id="KW-1185">Reference proteome</keyword>
<accession>A0ABY4GNS5</accession>
<evidence type="ECO:0000256" key="6">
    <source>
        <dbReference type="ARBA" id="ARBA00047561"/>
    </source>
</evidence>
<dbReference type="Pfam" id="PF13241">
    <property type="entry name" value="NAD_binding_7"/>
    <property type="match status" value="1"/>
</dbReference>
<dbReference type="SUPFAM" id="SSF51735">
    <property type="entry name" value="NAD(P)-binding Rossmann-fold domains"/>
    <property type="match status" value="1"/>
</dbReference>
<dbReference type="InterPro" id="IPR028161">
    <property type="entry name" value="Met8-like"/>
</dbReference>
<dbReference type="PANTHER" id="PTHR35330">
    <property type="entry name" value="SIROHEME BIOSYNTHESIS PROTEIN MET8"/>
    <property type="match status" value="1"/>
</dbReference>
<dbReference type="InterPro" id="IPR042518">
    <property type="entry name" value="SirC_C"/>
</dbReference>
<dbReference type="Pfam" id="PF14824">
    <property type="entry name" value="Sirohm_synth_M"/>
    <property type="match status" value="1"/>
</dbReference>
<organism evidence="8 9">
    <name type="scientific">Gracilibacillus salinarum</name>
    <dbReference type="NCBI Taxonomy" id="2932255"/>
    <lineage>
        <taxon>Bacteria</taxon>
        <taxon>Bacillati</taxon>
        <taxon>Bacillota</taxon>
        <taxon>Bacilli</taxon>
        <taxon>Bacillales</taxon>
        <taxon>Bacillaceae</taxon>
        <taxon>Gracilibacillus</taxon>
    </lineage>
</organism>
<keyword evidence="3" id="KW-0560">Oxidoreductase</keyword>
<dbReference type="NCBIfam" id="NF005222">
    <property type="entry name" value="PRK06718.1"/>
    <property type="match status" value="1"/>
</dbReference>
<dbReference type="Pfam" id="PF22440">
    <property type="entry name" value="SirC_C"/>
    <property type="match status" value="1"/>
</dbReference>
<gene>
    <name evidence="8" type="ORF">MUN87_00300</name>
</gene>
<evidence type="ECO:0000256" key="2">
    <source>
        <dbReference type="ARBA" id="ARBA00012400"/>
    </source>
</evidence>
<protein>
    <recommendedName>
        <fullName evidence="2">precorrin-2 dehydrogenase</fullName>
        <ecNumber evidence="2">1.3.1.76</ecNumber>
    </recommendedName>
</protein>
<evidence type="ECO:0000256" key="5">
    <source>
        <dbReference type="ARBA" id="ARBA00023244"/>
    </source>
</evidence>
<dbReference type="InterPro" id="IPR036291">
    <property type="entry name" value="NAD(P)-bd_dom_sf"/>
</dbReference>
<name>A0ABY4GNS5_9BACI</name>
<dbReference type="SUPFAM" id="SSF75615">
    <property type="entry name" value="Siroheme synthase middle domains-like"/>
    <property type="match status" value="1"/>
</dbReference>
<dbReference type="PANTHER" id="PTHR35330:SF1">
    <property type="entry name" value="SIROHEME BIOSYNTHESIS PROTEIN MET8"/>
    <property type="match status" value="1"/>
</dbReference>
<evidence type="ECO:0000313" key="9">
    <source>
        <dbReference type="Proteomes" id="UP000831537"/>
    </source>
</evidence>
<dbReference type="EC" id="1.3.1.76" evidence="2"/>
<feature type="domain" description="Siroheme synthase central" evidence="7">
    <location>
        <begin position="119"/>
        <end position="145"/>
    </location>
</feature>
<dbReference type="EMBL" id="CP095071">
    <property type="protein sequence ID" value="UOQ85382.1"/>
    <property type="molecule type" value="Genomic_DNA"/>
</dbReference>
<dbReference type="Gene3D" id="1.10.8.610">
    <property type="entry name" value="SirC, precorrin-2 dehydrogenase, C-terminal helical domain-like"/>
    <property type="match status" value="1"/>
</dbReference>
<dbReference type="InterPro" id="IPR028281">
    <property type="entry name" value="Sirohaem_synthase_central"/>
</dbReference>